<dbReference type="AlphaFoldDB" id="A0A7E4UMX6"/>
<protein>
    <submittedName>
        <fullName evidence="2">Secreted protein</fullName>
    </submittedName>
</protein>
<keyword evidence="1" id="KW-1185">Reference proteome</keyword>
<reference evidence="1" key="1">
    <citation type="journal article" date="2013" name="Genetics">
        <title>The draft genome and transcriptome of Panagrellus redivivus are shaped by the harsh demands of a free-living lifestyle.</title>
        <authorList>
            <person name="Srinivasan J."/>
            <person name="Dillman A.R."/>
            <person name="Macchietto M.G."/>
            <person name="Heikkinen L."/>
            <person name="Lakso M."/>
            <person name="Fracchia K.M."/>
            <person name="Antoshechkin I."/>
            <person name="Mortazavi A."/>
            <person name="Wong G."/>
            <person name="Sternberg P.W."/>
        </authorList>
    </citation>
    <scope>NUCLEOTIDE SEQUENCE [LARGE SCALE GENOMIC DNA]</scope>
    <source>
        <strain evidence="1">MT8872</strain>
    </source>
</reference>
<evidence type="ECO:0000313" key="1">
    <source>
        <dbReference type="Proteomes" id="UP000492821"/>
    </source>
</evidence>
<name>A0A7E4UMX6_PANRE</name>
<proteinExistence type="predicted"/>
<evidence type="ECO:0000313" key="2">
    <source>
        <dbReference type="WBParaSite" id="Pan_g1068.t1"/>
    </source>
</evidence>
<sequence>MFWPLPCRFEISAVSTFRFPQVLNSVSTWTSSTILSTHTLGDVCHWHFFTALFKVISPRLLDLKFLTFN</sequence>
<dbReference type="WBParaSite" id="Pan_g1068.t1">
    <property type="protein sequence ID" value="Pan_g1068.t1"/>
    <property type="gene ID" value="Pan_g1068"/>
</dbReference>
<dbReference type="Proteomes" id="UP000492821">
    <property type="component" value="Unassembled WGS sequence"/>
</dbReference>
<organism evidence="1 2">
    <name type="scientific">Panagrellus redivivus</name>
    <name type="common">Microworm</name>
    <dbReference type="NCBI Taxonomy" id="6233"/>
    <lineage>
        <taxon>Eukaryota</taxon>
        <taxon>Metazoa</taxon>
        <taxon>Ecdysozoa</taxon>
        <taxon>Nematoda</taxon>
        <taxon>Chromadorea</taxon>
        <taxon>Rhabditida</taxon>
        <taxon>Tylenchina</taxon>
        <taxon>Panagrolaimomorpha</taxon>
        <taxon>Panagrolaimoidea</taxon>
        <taxon>Panagrolaimidae</taxon>
        <taxon>Panagrellus</taxon>
    </lineage>
</organism>
<accession>A0A7E4UMX6</accession>
<reference evidence="2" key="2">
    <citation type="submission" date="2020-10" db="UniProtKB">
        <authorList>
            <consortium name="WormBaseParasite"/>
        </authorList>
    </citation>
    <scope>IDENTIFICATION</scope>
</reference>